<organism evidence="3 4">
    <name type="scientific">Roseicella aquatilis</name>
    <dbReference type="NCBI Taxonomy" id="2527868"/>
    <lineage>
        <taxon>Bacteria</taxon>
        <taxon>Pseudomonadati</taxon>
        <taxon>Pseudomonadota</taxon>
        <taxon>Alphaproteobacteria</taxon>
        <taxon>Acetobacterales</taxon>
        <taxon>Roseomonadaceae</taxon>
        <taxon>Roseicella</taxon>
    </lineage>
</organism>
<keyword evidence="4" id="KW-1185">Reference proteome</keyword>
<dbReference type="EMBL" id="SKBM01000001">
    <property type="protein sequence ID" value="TCZ66897.1"/>
    <property type="molecule type" value="Genomic_DNA"/>
</dbReference>
<dbReference type="InterPro" id="IPR051599">
    <property type="entry name" value="Cell_Envelope_Assoc"/>
</dbReference>
<dbReference type="PANTHER" id="PTHR30336:SF4">
    <property type="entry name" value="ENVELOPE BIOGENESIS FACTOR ELYC"/>
    <property type="match status" value="1"/>
</dbReference>
<dbReference type="GO" id="GO:0005886">
    <property type="term" value="C:plasma membrane"/>
    <property type="evidence" value="ECO:0007669"/>
    <property type="project" value="TreeGrafter"/>
</dbReference>
<name>A0A4R4DUU2_9PROT</name>
<protein>
    <submittedName>
        <fullName evidence="3">YdcF family protein</fullName>
    </submittedName>
</protein>
<keyword evidence="1" id="KW-0472">Membrane</keyword>
<feature type="transmembrane region" description="Helical" evidence="1">
    <location>
        <begin position="12"/>
        <end position="34"/>
    </location>
</feature>
<sequence length="265" mass="29494">MQDVAFFLSKLLWWPLKPGTAAVLLALLGLVLLWRGRRWGRWPALLGIGLLAGLVTLPLERPLIGPLENRFPRPAAEPAHIDGIVVLGGAVEQRLTEARGLPALNGAAERMTEPVALMRRHPEARLVFTGGSASLVPGALTEADVARQLWRDLGVPEDRMAFETASRNTHENAVNTLRLVQPKPGETWLLVTSASHMPRSMGVFRKAGWRITPWPVNYRTGHTSLAWLEESFPVRLQEFEWGVREWLGLSAYWLMGRTDALFPAP</sequence>
<evidence type="ECO:0000313" key="4">
    <source>
        <dbReference type="Proteomes" id="UP000295023"/>
    </source>
</evidence>
<evidence type="ECO:0000313" key="3">
    <source>
        <dbReference type="EMBL" id="TCZ66897.1"/>
    </source>
</evidence>
<keyword evidence="1" id="KW-0812">Transmembrane</keyword>
<accession>A0A4R4DUU2</accession>
<dbReference type="RefSeq" id="WP_132283959.1">
    <property type="nucleotide sequence ID" value="NZ_SKBM01000001.1"/>
</dbReference>
<keyword evidence="1" id="KW-1133">Transmembrane helix</keyword>
<dbReference type="InterPro" id="IPR003848">
    <property type="entry name" value="DUF218"/>
</dbReference>
<feature type="transmembrane region" description="Helical" evidence="1">
    <location>
        <begin position="41"/>
        <end position="59"/>
    </location>
</feature>
<gene>
    <name evidence="3" type="ORF">EXY23_01965</name>
</gene>
<dbReference type="GO" id="GO:0000270">
    <property type="term" value="P:peptidoglycan metabolic process"/>
    <property type="evidence" value="ECO:0007669"/>
    <property type="project" value="TreeGrafter"/>
</dbReference>
<proteinExistence type="predicted"/>
<dbReference type="Gene3D" id="3.40.50.620">
    <property type="entry name" value="HUPs"/>
    <property type="match status" value="1"/>
</dbReference>
<dbReference type="InterPro" id="IPR014729">
    <property type="entry name" value="Rossmann-like_a/b/a_fold"/>
</dbReference>
<dbReference type="GO" id="GO:0043164">
    <property type="term" value="P:Gram-negative-bacterium-type cell wall biogenesis"/>
    <property type="evidence" value="ECO:0007669"/>
    <property type="project" value="TreeGrafter"/>
</dbReference>
<reference evidence="3 4" key="1">
    <citation type="submission" date="2019-03" db="EMBL/GenBank/DDBJ databases">
        <title>Paracraurococcus aquatilis NE82 genome sequence.</title>
        <authorList>
            <person name="Zhao Y."/>
            <person name="Du Z."/>
        </authorList>
    </citation>
    <scope>NUCLEOTIDE SEQUENCE [LARGE SCALE GENOMIC DNA]</scope>
    <source>
        <strain evidence="3 4">NE82</strain>
    </source>
</reference>
<evidence type="ECO:0000259" key="2">
    <source>
        <dbReference type="Pfam" id="PF02698"/>
    </source>
</evidence>
<dbReference type="Pfam" id="PF02698">
    <property type="entry name" value="DUF218"/>
    <property type="match status" value="1"/>
</dbReference>
<dbReference type="PANTHER" id="PTHR30336">
    <property type="entry name" value="INNER MEMBRANE PROTEIN, PROBABLE PERMEASE"/>
    <property type="match status" value="1"/>
</dbReference>
<feature type="domain" description="DUF218" evidence="2">
    <location>
        <begin position="82"/>
        <end position="248"/>
    </location>
</feature>
<evidence type="ECO:0000256" key="1">
    <source>
        <dbReference type="SAM" id="Phobius"/>
    </source>
</evidence>
<comment type="caution">
    <text evidence="3">The sequence shown here is derived from an EMBL/GenBank/DDBJ whole genome shotgun (WGS) entry which is preliminary data.</text>
</comment>
<dbReference type="CDD" id="cd06259">
    <property type="entry name" value="YdcF-like"/>
    <property type="match status" value="1"/>
</dbReference>
<dbReference type="AlphaFoldDB" id="A0A4R4DUU2"/>
<dbReference type="Proteomes" id="UP000295023">
    <property type="component" value="Unassembled WGS sequence"/>
</dbReference>
<dbReference type="OrthoDB" id="9809813at2"/>